<reference evidence="2" key="2">
    <citation type="journal article" date="2007" name="PLoS Biol.">
        <title>Survey sequencing and comparative analysis of the elephant shark (Callorhinchus milii) genome.</title>
        <authorList>
            <person name="Venkatesh B."/>
            <person name="Kirkness E.F."/>
            <person name="Loh Y.H."/>
            <person name="Halpern A.L."/>
            <person name="Lee A.P."/>
            <person name="Johnson J."/>
            <person name="Dandona N."/>
            <person name="Viswanathan L.D."/>
            <person name="Tay A."/>
            <person name="Venter J.C."/>
            <person name="Strausberg R.L."/>
            <person name="Brenner S."/>
        </authorList>
    </citation>
    <scope>NUCLEOTIDE SEQUENCE [LARGE SCALE GENOMIC DNA]</scope>
</reference>
<name>A0A4W3HBR4_CALMI</name>
<dbReference type="GO" id="GO:0046856">
    <property type="term" value="P:phosphatidylinositol dephosphorylation"/>
    <property type="evidence" value="ECO:0007669"/>
    <property type="project" value="TreeGrafter"/>
</dbReference>
<evidence type="ECO:0000313" key="2">
    <source>
        <dbReference type="Proteomes" id="UP000314986"/>
    </source>
</evidence>
<dbReference type="GO" id="GO:2001135">
    <property type="term" value="P:regulation of endocytic recycling"/>
    <property type="evidence" value="ECO:0007669"/>
    <property type="project" value="TreeGrafter"/>
</dbReference>
<accession>A0A4W3HBR4</accession>
<dbReference type="PANTHER" id="PTHR45662:SF8">
    <property type="entry name" value="PHOSPHATIDYLINOSITIDE PHOSPHATASE SAC2"/>
    <property type="match status" value="1"/>
</dbReference>
<evidence type="ECO:0000313" key="1">
    <source>
        <dbReference type="Ensembl" id="ENSCMIP00000012810.1"/>
    </source>
</evidence>
<dbReference type="GeneTree" id="ENSGT00940000155996"/>
<dbReference type="GO" id="GO:0043812">
    <property type="term" value="F:phosphatidylinositol-4-phosphate phosphatase activity"/>
    <property type="evidence" value="ECO:0007669"/>
    <property type="project" value="TreeGrafter"/>
</dbReference>
<dbReference type="Ensembl" id="ENSCMIT00000013101.1">
    <property type="protein sequence ID" value="ENSCMIP00000012810.1"/>
    <property type="gene ID" value="ENSCMIG00000006499.1"/>
</dbReference>
<reference evidence="2" key="3">
    <citation type="journal article" date="2014" name="Nature">
        <title>Elephant shark genome provides unique insights into gnathostome evolution.</title>
        <authorList>
            <consortium name="International Elephant Shark Genome Sequencing Consortium"/>
            <person name="Venkatesh B."/>
            <person name="Lee A.P."/>
            <person name="Ravi V."/>
            <person name="Maurya A.K."/>
            <person name="Lian M.M."/>
            <person name="Swann J.B."/>
            <person name="Ohta Y."/>
            <person name="Flajnik M.F."/>
            <person name="Sutoh Y."/>
            <person name="Kasahara M."/>
            <person name="Hoon S."/>
            <person name="Gangu V."/>
            <person name="Roy S.W."/>
            <person name="Irimia M."/>
            <person name="Korzh V."/>
            <person name="Kondrychyn I."/>
            <person name="Lim Z.W."/>
            <person name="Tay B.H."/>
            <person name="Tohari S."/>
            <person name="Kong K.W."/>
            <person name="Ho S."/>
            <person name="Lorente-Galdos B."/>
            <person name="Quilez J."/>
            <person name="Marques-Bonet T."/>
            <person name="Raney B.J."/>
            <person name="Ingham P.W."/>
            <person name="Tay A."/>
            <person name="Hillier L.W."/>
            <person name="Minx P."/>
            <person name="Boehm T."/>
            <person name="Wilson R.K."/>
            <person name="Brenner S."/>
            <person name="Warren W.C."/>
        </authorList>
    </citation>
    <scope>NUCLEOTIDE SEQUENCE [LARGE SCALE GENOMIC DNA]</scope>
</reference>
<dbReference type="AlphaFoldDB" id="A0A4W3HBR4"/>
<reference evidence="1" key="5">
    <citation type="submission" date="2025-09" db="UniProtKB">
        <authorList>
            <consortium name="Ensembl"/>
        </authorList>
    </citation>
    <scope>IDENTIFICATION</scope>
</reference>
<dbReference type="InParanoid" id="A0A4W3HBR4"/>
<reference evidence="2" key="1">
    <citation type="journal article" date="2006" name="Science">
        <title>Ancient noncoding elements conserved in the human genome.</title>
        <authorList>
            <person name="Venkatesh B."/>
            <person name="Kirkness E.F."/>
            <person name="Loh Y.H."/>
            <person name="Halpern A.L."/>
            <person name="Lee A.P."/>
            <person name="Johnson J."/>
            <person name="Dandona N."/>
            <person name="Viswanathan L.D."/>
            <person name="Tay A."/>
            <person name="Venter J.C."/>
            <person name="Strausberg R.L."/>
            <person name="Brenner S."/>
        </authorList>
    </citation>
    <scope>NUCLEOTIDE SEQUENCE [LARGE SCALE GENOMIC DNA]</scope>
</reference>
<dbReference type="Proteomes" id="UP000314986">
    <property type="component" value="Unassembled WGS sequence"/>
</dbReference>
<dbReference type="PANTHER" id="PTHR45662">
    <property type="entry name" value="PHOSPHATIDYLINOSITIDE PHOSPHATASE SAC1"/>
    <property type="match status" value="1"/>
</dbReference>
<dbReference type="GO" id="GO:0045334">
    <property type="term" value="C:clathrin-coated endocytic vesicle"/>
    <property type="evidence" value="ECO:0007669"/>
    <property type="project" value="TreeGrafter"/>
</dbReference>
<keyword evidence="2" id="KW-1185">Reference proteome</keyword>
<dbReference type="GO" id="GO:0005769">
    <property type="term" value="C:early endosome"/>
    <property type="evidence" value="ECO:0007669"/>
    <property type="project" value="TreeGrafter"/>
</dbReference>
<sequence length="103" mass="11039">MEVFETACEYVVKGVASCLSCSRSSGHLEIRAASQVDLSSAVCLGLVEGVVGKVQLPSDVQWYLVVIRQKALVGTIPGGHKVYRISRVAVIPLSEVQPVDLEL</sequence>
<reference evidence="1" key="4">
    <citation type="submission" date="2025-08" db="UniProtKB">
        <authorList>
            <consortium name="Ensembl"/>
        </authorList>
    </citation>
    <scope>IDENTIFICATION</scope>
</reference>
<proteinExistence type="predicted"/>
<organism evidence="1 2">
    <name type="scientific">Callorhinchus milii</name>
    <name type="common">Ghost shark</name>
    <dbReference type="NCBI Taxonomy" id="7868"/>
    <lineage>
        <taxon>Eukaryota</taxon>
        <taxon>Metazoa</taxon>
        <taxon>Chordata</taxon>
        <taxon>Craniata</taxon>
        <taxon>Vertebrata</taxon>
        <taxon>Chondrichthyes</taxon>
        <taxon>Holocephali</taxon>
        <taxon>Chimaeriformes</taxon>
        <taxon>Callorhinchidae</taxon>
        <taxon>Callorhinchus</taxon>
    </lineage>
</organism>
<protein>
    <submittedName>
        <fullName evidence="1">Phosphatidylinositide phosphatase SAC2-like</fullName>
    </submittedName>
</protein>